<organism evidence="2 3">
    <name type="scientific">Haloferax marinum</name>
    <dbReference type="NCBI Taxonomy" id="2666143"/>
    <lineage>
        <taxon>Archaea</taxon>
        <taxon>Methanobacteriati</taxon>
        <taxon>Methanobacteriota</taxon>
        <taxon>Stenosarchaea group</taxon>
        <taxon>Halobacteria</taxon>
        <taxon>Halobacteriales</taxon>
        <taxon>Haloferacaceae</taxon>
        <taxon>Haloferax</taxon>
    </lineage>
</organism>
<accession>A0A6A8G5U4</accession>
<comment type="caution">
    <text evidence="2">The sequence shown here is derived from an EMBL/GenBank/DDBJ whole genome shotgun (WGS) entry which is preliminary data.</text>
</comment>
<feature type="compositionally biased region" description="Basic and acidic residues" evidence="1">
    <location>
        <begin position="1"/>
        <end position="11"/>
    </location>
</feature>
<feature type="region of interest" description="Disordered" evidence="1">
    <location>
        <begin position="52"/>
        <end position="74"/>
    </location>
</feature>
<gene>
    <name evidence="2" type="ORF">GJR99_05325</name>
</gene>
<dbReference type="OrthoDB" id="318911at2157"/>
<evidence type="ECO:0000313" key="3">
    <source>
        <dbReference type="Proteomes" id="UP000443423"/>
    </source>
</evidence>
<reference evidence="2 3" key="1">
    <citation type="submission" date="2019-11" db="EMBL/GenBank/DDBJ databases">
        <title>Whole genome sequence of Haloferax sp. MBLA0078.</title>
        <authorList>
            <person name="Seo M.-J."/>
            <person name="Cho E.-S."/>
        </authorList>
    </citation>
    <scope>NUCLEOTIDE SEQUENCE [LARGE SCALE GENOMIC DNA]</scope>
    <source>
        <strain evidence="2 3">MBLA0078</strain>
    </source>
</reference>
<evidence type="ECO:0000313" key="2">
    <source>
        <dbReference type="EMBL" id="MRW95998.1"/>
    </source>
</evidence>
<keyword evidence="3" id="KW-1185">Reference proteome</keyword>
<dbReference type="Proteomes" id="UP000443423">
    <property type="component" value="Unassembled WGS sequence"/>
</dbReference>
<name>A0A6A8G5U4_9EURY</name>
<dbReference type="RefSeq" id="WP_151110002.1">
    <property type="nucleotide sequence ID" value="NZ_WKJQ01000001.1"/>
</dbReference>
<proteinExistence type="predicted"/>
<dbReference type="EMBL" id="WKJQ01000001">
    <property type="protein sequence ID" value="MRW95998.1"/>
    <property type="molecule type" value="Genomic_DNA"/>
</dbReference>
<dbReference type="AlphaFoldDB" id="A0A6A8G5U4"/>
<protein>
    <submittedName>
        <fullName evidence="2">Uncharacterized protein</fullName>
    </submittedName>
</protein>
<feature type="region of interest" description="Disordered" evidence="1">
    <location>
        <begin position="1"/>
        <end position="29"/>
    </location>
</feature>
<feature type="compositionally biased region" description="Low complexity" evidence="1">
    <location>
        <begin position="63"/>
        <end position="74"/>
    </location>
</feature>
<sequence>MSNDNSDRDTADPTDGGGGTSTVLRSRSAATRRKFLATNAAVWTSAVVAGCSSQGQQEDETTEAPTTTETPEPTKNYVLSEDLIAGSEGLPKDAGLVSACAPTRTFMPGMHAVFKVGVYDPETGESVGNDTIDGVTVKMDNGVTVDLTWAGDDEEHPHPYWNGSWTIPEDADPGTIKYSVELTGENIEYQNVEVAADEFSIIDDFHPKNYVVTDELVASGAVPEGGLVSSCGTSRTFVPGMTVVFDVGVYDPATGEPVSNETIDEMVVEMDNGVTVELQWAGDDEEHPAPIWGGSWDVPEDAEPTDVTYTINITDEENNYRDVNVEENTFSIVTLE</sequence>
<evidence type="ECO:0000256" key="1">
    <source>
        <dbReference type="SAM" id="MobiDB-lite"/>
    </source>
</evidence>